<dbReference type="AlphaFoldDB" id="A0AAP2ZCS6"/>
<evidence type="ECO:0000313" key="1">
    <source>
        <dbReference type="EMBL" id="MCU4753469.1"/>
    </source>
</evidence>
<dbReference type="Proteomes" id="UP001321047">
    <property type="component" value="Unassembled WGS sequence"/>
</dbReference>
<proteinExistence type="predicted"/>
<gene>
    <name evidence="1" type="ORF">OB919_16005</name>
</gene>
<dbReference type="EMBL" id="JAOPJZ010000017">
    <property type="protein sequence ID" value="MCU4753469.1"/>
    <property type="molecule type" value="Genomic_DNA"/>
</dbReference>
<keyword evidence="2" id="KW-1185">Reference proteome</keyword>
<comment type="caution">
    <text evidence="1">The sequence shown here is derived from an EMBL/GenBank/DDBJ whole genome shotgun (WGS) entry which is preliminary data.</text>
</comment>
<organism evidence="1 2">
    <name type="scientific">Natronosalvus hydrolyticus</name>
    <dbReference type="NCBI Taxonomy" id="2979988"/>
    <lineage>
        <taxon>Archaea</taxon>
        <taxon>Methanobacteriati</taxon>
        <taxon>Methanobacteriota</taxon>
        <taxon>Stenosarchaea group</taxon>
        <taxon>Halobacteria</taxon>
        <taxon>Halobacteriales</taxon>
        <taxon>Natrialbaceae</taxon>
        <taxon>Natronosalvus</taxon>
    </lineage>
</organism>
<protein>
    <submittedName>
        <fullName evidence="1">Uncharacterized protein</fullName>
    </submittedName>
</protein>
<reference evidence="1 2" key="1">
    <citation type="submission" date="2022-09" db="EMBL/GenBank/DDBJ databases">
        <title>Enrichment on poylsaccharides allowed isolation of novel metabolic and taxonomic groups of Haloarchaea.</title>
        <authorList>
            <person name="Sorokin D.Y."/>
            <person name="Elcheninov A.G."/>
            <person name="Khizhniak T.V."/>
            <person name="Kolganova T.V."/>
            <person name="Kublanov I.V."/>
        </authorList>
    </citation>
    <scope>NUCLEOTIDE SEQUENCE [LARGE SCALE GENOMIC DNA]</scope>
    <source>
        <strain evidence="1 2">AArc-curdl1</strain>
    </source>
</reference>
<evidence type="ECO:0000313" key="2">
    <source>
        <dbReference type="Proteomes" id="UP001321047"/>
    </source>
</evidence>
<sequence>MENRILHSDLYNVFHKGIKYRFDLRNALLKEIDHRETMPDMDADWSYGLSGRYMSLDQYITVFWLNAIWGLTFRDSWKYNLNVLMIRGEKPGCGLEFKQMINKKPKGENQE</sequence>
<name>A0AAP2ZCS6_9EURY</name>
<accession>A0AAP2ZCS6</accession>
<dbReference type="RefSeq" id="WP_342809786.1">
    <property type="nucleotide sequence ID" value="NZ_JAOPJZ010000017.1"/>
</dbReference>